<name>A0A0F9CPA2_9ZZZZ</name>
<comment type="caution">
    <text evidence="1">The sequence shown here is derived from an EMBL/GenBank/DDBJ whole genome shotgun (WGS) entry which is preliminary data.</text>
</comment>
<proteinExistence type="predicted"/>
<dbReference type="AlphaFoldDB" id="A0A0F9CPA2"/>
<reference evidence="1" key="1">
    <citation type="journal article" date="2015" name="Nature">
        <title>Complex archaea that bridge the gap between prokaryotes and eukaryotes.</title>
        <authorList>
            <person name="Spang A."/>
            <person name="Saw J.H."/>
            <person name="Jorgensen S.L."/>
            <person name="Zaremba-Niedzwiedzka K."/>
            <person name="Martijn J."/>
            <person name="Lind A.E."/>
            <person name="van Eijk R."/>
            <person name="Schleper C."/>
            <person name="Guy L."/>
            <person name="Ettema T.J."/>
        </authorList>
    </citation>
    <scope>NUCLEOTIDE SEQUENCE</scope>
</reference>
<protein>
    <submittedName>
        <fullName evidence="1">Uncharacterized protein</fullName>
    </submittedName>
</protein>
<accession>A0A0F9CPA2</accession>
<gene>
    <name evidence="1" type="ORF">LCGC14_2377300</name>
</gene>
<evidence type="ECO:0000313" key="1">
    <source>
        <dbReference type="EMBL" id="KKL28222.1"/>
    </source>
</evidence>
<organism evidence="1">
    <name type="scientific">marine sediment metagenome</name>
    <dbReference type="NCBI Taxonomy" id="412755"/>
    <lineage>
        <taxon>unclassified sequences</taxon>
        <taxon>metagenomes</taxon>
        <taxon>ecological metagenomes</taxon>
    </lineage>
</organism>
<sequence length="148" mass="15973">MPITPQGEIFLAYSSQGGPDPDYDAAVSGSKVRAAHCWIYCPYSTQISDYNGSTVVPSGEKTYHQETNGQMHSYSLGGGYMGWICADNDCSYYQGSATTYVTQHGRRFVPASGTTACANDLPTLSGSVLALEKERVVVTGTNARYFQI</sequence>
<dbReference type="EMBL" id="LAZR01035174">
    <property type="protein sequence ID" value="KKL28222.1"/>
    <property type="molecule type" value="Genomic_DNA"/>
</dbReference>